<gene>
    <name evidence="2" type="ORF">SAMN05216406_10936</name>
</gene>
<accession>A0A1H2E5B1</accession>
<dbReference type="Proteomes" id="UP000182882">
    <property type="component" value="Unassembled WGS sequence"/>
</dbReference>
<name>A0A1H2E5B1_9PROT</name>
<reference evidence="3" key="1">
    <citation type="submission" date="2016-10" db="EMBL/GenBank/DDBJ databases">
        <authorList>
            <person name="Varghese N."/>
            <person name="Submissions S."/>
        </authorList>
    </citation>
    <scope>NUCLEOTIDE SEQUENCE [LARGE SCALE GENOMIC DNA]</scope>
    <source>
        <strain evidence="3">Nm10</strain>
    </source>
</reference>
<proteinExistence type="predicted"/>
<sequence length="75" mass="8520">MAASLKHAGQGRKTAVNLTSHTGKANELTFQNDMLRHLIASGWLLGKAENYHRELAFIPQRSRTKVIRVRRHTVE</sequence>
<feature type="region of interest" description="Disordered" evidence="1">
    <location>
        <begin position="1"/>
        <end position="20"/>
    </location>
</feature>
<dbReference type="AlphaFoldDB" id="A0A1H2E5B1"/>
<dbReference type="EMBL" id="FNLN01000009">
    <property type="protein sequence ID" value="SDT90301.1"/>
    <property type="molecule type" value="Genomic_DNA"/>
</dbReference>
<evidence type="ECO:0000313" key="2">
    <source>
        <dbReference type="EMBL" id="SDT90301.1"/>
    </source>
</evidence>
<keyword evidence="3" id="KW-1185">Reference proteome</keyword>
<evidence type="ECO:0000313" key="3">
    <source>
        <dbReference type="Proteomes" id="UP000182882"/>
    </source>
</evidence>
<organism evidence="2 3">
    <name type="scientific">Nitrosomonas ureae</name>
    <dbReference type="NCBI Taxonomy" id="44577"/>
    <lineage>
        <taxon>Bacteria</taxon>
        <taxon>Pseudomonadati</taxon>
        <taxon>Pseudomonadota</taxon>
        <taxon>Betaproteobacteria</taxon>
        <taxon>Nitrosomonadales</taxon>
        <taxon>Nitrosomonadaceae</taxon>
        <taxon>Nitrosomonas</taxon>
    </lineage>
</organism>
<evidence type="ECO:0000256" key="1">
    <source>
        <dbReference type="SAM" id="MobiDB-lite"/>
    </source>
</evidence>
<protein>
    <submittedName>
        <fullName evidence="2">Type I restriction enzyme, R subunit</fullName>
    </submittedName>
</protein>